<accession>A0AAD4Q7E4</accession>
<dbReference type="Proteomes" id="UP001201163">
    <property type="component" value="Unassembled WGS sequence"/>
</dbReference>
<proteinExistence type="predicted"/>
<comment type="caution">
    <text evidence="1">The sequence shown here is derived from an EMBL/GenBank/DDBJ whole genome shotgun (WGS) entry which is preliminary data.</text>
</comment>
<keyword evidence="2" id="KW-1185">Reference proteome</keyword>
<dbReference type="EMBL" id="JAKELL010000031">
    <property type="protein sequence ID" value="KAH8990256.1"/>
    <property type="molecule type" value="Genomic_DNA"/>
</dbReference>
<reference evidence="1" key="1">
    <citation type="submission" date="2022-01" db="EMBL/GenBank/DDBJ databases">
        <title>Comparative genomics reveals a dynamic genome evolution in the ectomycorrhizal milk-cap (Lactarius) mushrooms.</title>
        <authorList>
            <consortium name="DOE Joint Genome Institute"/>
            <person name="Lebreton A."/>
            <person name="Tang N."/>
            <person name="Kuo A."/>
            <person name="LaButti K."/>
            <person name="Drula E."/>
            <person name="Barry K."/>
            <person name="Clum A."/>
            <person name="Lipzen A."/>
            <person name="Mousain D."/>
            <person name="Ng V."/>
            <person name="Wang R."/>
            <person name="Wang X."/>
            <person name="Dai Y."/>
            <person name="Henrissat B."/>
            <person name="Grigoriev I.V."/>
            <person name="Guerin-Laguette A."/>
            <person name="Yu F."/>
            <person name="Martin F.M."/>
        </authorList>
    </citation>
    <scope>NUCLEOTIDE SEQUENCE</scope>
    <source>
        <strain evidence="1">QP</strain>
    </source>
</reference>
<dbReference type="AlphaFoldDB" id="A0AAD4Q7E4"/>
<sequence length="224" mass="25212">MHINVNESALVLSPDEPYTLSPPLSSSTSQPEVLWHDDNFTVYREKTDPVSSKGHIVVRQLAPHTCLSLVLMTKLTSFHVPSIYVLRSSPPHFPPRHGHQTTHLSPPYGLVSLFADVRWATEHRLHPALYPPIQFSHRLHFPRLADPVTDHLHAHAFISPASTAYRRPHCRDTRIGIKQPRQVWIRIDLVPDAGARVGTANGRETTLASPAIEEGQTLREQERG</sequence>
<organism evidence="1 2">
    <name type="scientific">Lactarius akahatsu</name>
    <dbReference type="NCBI Taxonomy" id="416441"/>
    <lineage>
        <taxon>Eukaryota</taxon>
        <taxon>Fungi</taxon>
        <taxon>Dikarya</taxon>
        <taxon>Basidiomycota</taxon>
        <taxon>Agaricomycotina</taxon>
        <taxon>Agaricomycetes</taxon>
        <taxon>Russulales</taxon>
        <taxon>Russulaceae</taxon>
        <taxon>Lactarius</taxon>
    </lineage>
</organism>
<evidence type="ECO:0000313" key="1">
    <source>
        <dbReference type="EMBL" id="KAH8990256.1"/>
    </source>
</evidence>
<name>A0AAD4Q7E4_9AGAM</name>
<evidence type="ECO:0000313" key="2">
    <source>
        <dbReference type="Proteomes" id="UP001201163"/>
    </source>
</evidence>
<protein>
    <submittedName>
        <fullName evidence="1">Uncharacterized protein</fullName>
    </submittedName>
</protein>
<gene>
    <name evidence="1" type="ORF">EDB92DRAFT_1816825</name>
</gene>